<name>A0A967F242_9PROT</name>
<feature type="transmembrane region" description="Helical" evidence="11">
    <location>
        <begin position="147"/>
        <end position="172"/>
    </location>
</feature>
<evidence type="ECO:0000256" key="4">
    <source>
        <dbReference type="ARBA" id="ARBA00022547"/>
    </source>
</evidence>
<feature type="transmembrane region" description="Helical" evidence="11">
    <location>
        <begin position="36"/>
        <end position="54"/>
    </location>
</feature>
<comment type="subcellular location">
    <subcellularLocation>
        <location evidence="11 12">Cell membrane</location>
        <topology evidence="11 12">Multi-pass membrane protein</topology>
    </subcellularLocation>
    <subcellularLocation>
        <location evidence="1">Membrane</location>
        <topology evidence="1">Multi-pass membrane protein</topology>
    </subcellularLocation>
</comment>
<evidence type="ECO:0000256" key="12">
    <source>
        <dbReference type="RuleBase" id="RU000483"/>
    </source>
</evidence>
<dbReference type="Gene3D" id="1.20.120.220">
    <property type="entry name" value="ATP synthase, F0 complex, subunit A"/>
    <property type="match status" value="1"/>
</dbReference>
<evidence type="ECO:0000256" key="2">
    <source>
        <dbReference type="ARBA" id="ARBA00006810"/>
    </source>
</evidence>
<dbReference type="FunFam" id="1.20.120.220:FF:000003">
    <property type="entry name" value="ATP synthase subunit a"/>
    <property type="match status" value="1"/>
</dbReference>
<keyword evidence="4 11" id="KW-0138">CF(0)</keyword>
<dbReference type="InterPro" id="IPR035908">
    <property type="entry name" value="F0_ATP_A_sf"/>
</dbReference>
<dbReference type="GO" id="GO:0005886">
    <property type="term" value="C:plasma membrane"/>
    <property type="evidence" value="ECO:0007669"/>
    <property type="project" value="UniProtKB-SubCell"/>
</dbReference>
<evidence type="ECO:0000256" key="11">
    <source>
        <dbReference type="HAMAP-Rule" id="MF_01393"/>
    </source>
</evidence>
<dbReference type="GO" id="GO:0046933">
    <property type="term" value="F:proton-transporting ATP synthase activity, rotational mechanism"/>
    <property type="evidence" value="ECO:0007669"/>
    <property type="project" value="UniProtKB-UniRule"/>
</dbReference>
<evidence type="ECO:0000256" key="5">
    <source>
        <dbReference type="ARBA" id="ARBA00022692"/>
    </source>
</evidence>
<gene>
    <name evidence="11" type="primary">atpB</name>
    <name evidence="13" type="ORF">HBA54_23605</name>
</gene>
<dbReference type="SUPFAM" id="SSF81336">
    <property type="entry name" value="F1F0 ATP synthase subunit A"/>
    <property type="match status" value="1"/>
</dbReference>
<comment type="function">
    <text evidence="11 12">Key component of the proton channel; it plays a direct role in the translocation of protons across the membrane.</text>
</comment>
<feature type="transmembrane region" description="Helical" evidence="11">
    <location>
        <begin position="192"/>
        <end position="215"/>
    </location>
</feature>
<organism evidence="13 14">
    <name type="scientific">Pelagibius litoralis</name>
    <dbReference type="NCBI Taxonomy" id="374515"/>
    <lineage>
        <taxon>Bacteria</taxon>
        <taxon>Pseudomonadati</taxon>
        <taxon>Pseudomonadota</taxon>
        <taxon>Alphaproteobacteria</taxon>
        <taxon>Rhodospirillales</taxon>
        <taxon>Rhodovibrionaceae</taxon>
        <taxon>Pelagibius</taxon>
    </lineage>
</organism>
<keyword evidence="7 11" id="KW-1133">Transmembrane helix</keyword>
<feature type="transmembrane region" description="Helical" evidence="11">
    <location>
        <begin position="120"/>
        <end position="140"/>
    </location>
</feature>
<sequence>MAEGGAHSPLEQFEIKGLFPARDHGDIGMLDFTNSSLMMVTTLVLISAFLILGMRRGALVPGRMQSLAEMSYEFIAGLISDTVGAEGRRYFPIVFTLFMFVLFGNLLGMLPYSFTFTSHIIVTFALAMIVFTGVTVLAIAKHGMHFFSFFVPPGAPIAMWPLLIPIEVISYLSRPISLSVRLFANMLAGHTLLKVIAGFIGLLGVFGILPFALVVALTGLEILIAFLQAYVFAILTCLYINDALHLH</sequence>
<dbReference type="EMBL" id="JAAQPH010000024">
    <property type="protein sequence ID" value="NIA71582.1"/>
    <property type="molecule type" value="Genomic_DNA"/>
</dbReference>
<keyword evidence="8 11" id="KW-0406">Ion transport</keyword>
<evidence type="ECO:0000256" key="9">
    <source>
        <dbReference type="ARBA" id="ARBA00023136"/>
    </source>
</evidence>
<evidence type="ECO:0000256" key="1">
    <source>
        <dbReference type="ARBA" id="ARBA00004141"/>
    </source>
</evidence>
<evidence type="ECO:0000256" key="7">
    <source>
        <dbReference type="ARBA" id="ARBA00022989"/>
    </source>
</evidence>
<dbReference type="GO" id="GO:0045259">
    <property type="term" value="C:proton-transporting ATP synthase complex"/>
    <property type="evidence" value="ECO:0007669"/>
    <property type="project" value="UniProtKB-KW"/>
</dbReference>
<dbReference type="AlphaFoldDB" id="A0A967F242"/>
<dbReference type="InterPro" id="IPR045083">
    <property type="entry name" value="ATP_synth_F0_asu_bact/mt"/>
</dbReference>
<dbReference type="RefSeq" id="WP_167229367.1">
    <property type="nucleotide sequence ID" value="NZ_JAAQPH010000024.1"/>
</dbReference>
<keyword evidence="9 11" id="KW-0472">Membrane</keyword>
<dbReference type="NCBIfam" id="TIGR01131">
    <property type="entry name" value="ATP_synt_6_or_A"/>
    <property type="match status" value="1"/>
</dbReference>
<reference evidence="13" key="1">
    <citation type="submission" date="2020-03" db="EMBL/GenBank/DDBJ databases">
        <title>Genome of Pelagibius litoralis DSM 21314T.</title>
        <authorList>
            <person name="Wang G."/>
        </authorList>
    </citation>
    <scope>NUCLEOTIDE SEQUENCE</scope>
    <source>
        <strain evidence="13">DSM 21314</strain>
    </source>
</reference>
<keyword evidence="5 11" id="KW-0812">Transmembrane</keyword>
<keyword evidence="6 11" id="KW-0375">Hydrogen ion transport</keyword>
<dbReference type="InterPro" id="IPR000568">
    <property type="entry name" value="ATP_synth_F0_asu"/>
</dbReference>
<proteinExistence type="inferred from homology"/>
<dbReference type="PROSITE" id="PS00449">
    <property type="entry name" value="ATPASE_A"/>
    <property type="match status" value="1"/>
</dbReference>
<keyword evidence="11" id="KW-1003">Cell membrane</keyword>
<dbReference type="Proteomes" id="UP000761264">
    <property type="component" value="Unassembled WGS sequence"/>
</dbReference>
<protein>
    <recommendedName>
        <fullName evidence="11 12">ATP synthase subunit a</fullName>
    </recommendedName>
    <alternativeName>
        <fullName evidence="11">ATP synthase F0 sector subunit a</fullName>
    </alternativeName>
    <alternativeName>
        <fullName evidence="11">F-ATPase subunit 6</fullName>
    </alternativeName>
</protein>
<evidence type="ECO:0000313" key="13">
    <source>
        <dbReference type="EMBL" id="NIA71582.1"/>
    </source>
</evidence>
<dbReference type="InterPro" id="IPR023011">
    <property type="entry name" value="ATP_synth_F0_asu_AS"/>
</dbReference>
<feature type="transmembrane region" description="Helical" evidence="11">
    <location>
        <begin position="90"/>
        <end position="114"/>
    </location>
</feature>
<feature type="transmembrane region" description="Helical" evidence="11">
    <location>
        <begin position="222"/>
        <end position="241"/>
    </location>
</feature>
<comment type="similarity">
    <text evidence="2 11 12">Belongs to the ATPase A chain family.</text>
</comment>
<keyword evidence="10 11" id="KW-0066">ATP synthesis</keyword>
<dbReference type="PANTHER" id="PTHR11410">
    <property type="entry name" value="ATP SYNTHASE SUBUNIT A"/>
    <property type="match status" value="1"/>
</dbReference>
<dbReference type="HAMAP" id="MF_01393">
    <property type="entry name" value="ATP_synth_a_bact"/>
    <property type="match status" value="1"/>
</dbReference>
<evidence type="ECO:0000256" key="8">
    <source>
        <dbReference type="ARBA" id="ARBA00023065"/>
    </source>
</evidence>
<dbReference type="PANTHER" id="PTHR11410:SF0">
    <property type="entry name" value="ATP SYNTHASE SUBUNIT A"/>
    <property type="match status" value="1"/>
</dbReference>
<comment type="caution">
    <text evidence="13">The sequence shown here is derived from an EMBL/GenBank/DDBJ whole genome shotgun (WGS) entry which is preliminary data.</text>
</comment>
<keyword evidence="14" id="KW-1185">Reference proteome</keyword>
<evidence type="ECO:0000256" key="3">
    <source>
        <dbReference type="ARBA" id="ARBA00022448"/>
    </source>
</evidence>
<evidence type="ECO:0000256" key="6">
    <source>
        <dbReference type="ARBA" id="ARBA00022781"/>
    </source>
</evidence>
<dbReference type="Pfam" id="PF00119">
    <property type="entry name" value="ATP-synt_A"/>
    <property type="match status" value="1"/>
</dbReference>
<dbReference type="NCBIfam" id="NF004482">
    <property type="entry name" value="PRK05815.2-4"/>
    <property type="match status" value="1"/>
</dbReference>
<keyword evidence="3 11" id="KW-0813">Transport</keyword>
<dbReference type="PRINTS" id="PR00123">
    <property type="entry name" value="ATPASEA"/>
</dbReference>
<evidence type="ECO:0000256" key="10">
    <source>
        <dbReference type="ARBA" id="ARBA00023310"/>
    </source>
</evidence>
<dbReference type="CDD" id="cd00310">
    <property type="entry name" value="ATP-synt_Fo_a_6"/>
    <property type="match status" value="1"/>
</dbReference>
<evidence type="ECO:0000313" key="14">
    <source>
        <dbReference type="Proteomes" id="UP000761264"/>
    </source>
</evidence>
<accession>A0A967F242</accession>